<dbReference type="EMBL" id="CP092870">
    <property type="protein sequence ID" value="UYV70831.1"/>
    <property type="molecule type" value="Genomic_DNA"/>
</dbReference>
<feature type="compositionally biased region" description="Basic and acidic residues" evidence="1">
    <location>
        <begin position="1"/>
        <end position="15"/>
    </location>
</feature>
<dbReference type="PANTHER" id="PTHR46060">
    <property type="entry name" value="MARINER MOS1 TRANSPOSASE-LIKE PROTEIN"/>
    <property type="match status" value="1"/>
</dbReference>
<dbReference type="PANTHER" id="PTHR46060:SF1">
    <property type="entry name" value="MARINER MOS1 TRANSPOSASE-LIKE PROTEIN"/>
    <property type="match status" value="1"/>
</dbReference>
<sequence>MQNSPDKHPLGEKPGESSVETSLYDKLPNGKPSTATNSENEDKVDSLIRHDRIITIKELCNILKANFFTNIVTGDETWAYLYDPETKALLLEWHHPSSPKKKISKCRDYPKRVVDGQILDSLLEEESTPEKELEDEVETLKKYEERWIRIESKTFRRLIEVKSHWQTRSRSVPSRSCKMARNAKKSGFESMETISRNKRRLQKRRTRSPENHNLIRRTLSEVNGQT</sequence>
<dbReference type="Gene3D" id="3.30.420.10">
    <property type="entry name" value="Ribonuclease H-like superfamily/Ribonuclease H"/>
    <property type="match status" value="1"/>
</dbReference>
<feature type="compositionally biased region" description="Basic residues" evidence="1">
    <location>
        <begin position="196"/>
        <end position="206"/>
    </location>
</feature>
<proteinExistence type="predicted"/>
<organism evidence="2 3">
    <name type="scientific">Cordylochernes scorpioides</name>
    <dbReference type="NCBI Taxonomy" id="51811"/>
    <lineage>
        <taxon>Eukaryota</taxon>
        <taxon>Metazoa</taxon>
        <taxon>Ecdysozoa</taxon>
        <taxon>Arthropoda</taxon>
        <taxon>Chelicerata</taxon>
        <taxon>Arachnida</taxon>
        <taxon>Pseudoscorpiones</taxon>
        <taxon>Cheliferoidea</taxon>
        <taxon>Chernetidae</taxon>
        <taxon>Cordylochernes</taxon>
    </lineage>
</organism>
<evidence type="ECO:0000313" key="2">
    <source>
        <dbReference type="EMBL" id="UYV70831.1"/>
    </source>
</evidence>
<dbReference type="InterPro" id="IPR036397">
    <property type="entry name" value="RNaseH_sf"/>
</dbReference>
<keyword evidence="3" id="KW-1185">Reference proteome</keyword>
<dbReference type="InterPro" id="IPR052709">
    <property type="entry name" value="Transposase-MT_Hybrid"/>
</dbReference>
<accession>A0ABY6KRM2</accession>
<evidence type="ECO:0000313" key="3">
    <source>
        <dbReference type="Proteomes" id="UP001235939"/>
    </source>
</evidence>
<reference evidence="2 3" key="1">
    <citation type="submission" date="2022-01" db="EMBL/GenBank/DDBJ databases">
        <title>A chromosomal length assembly of Cordylochernes scorpioides.</title>
        <authorList>
            <person name="Zeh D."/>
            <person name="Zeh J."/>
        </authorList>
    </citation>
    <scope>NUCLEOTIDE SEQUENCE [LARGE SCALE GENOMIC DNA]</scope>
    <source>
        <strain evidence="2">IN4F17</strain>
        <tissue evidence="2">Whole Body</tissue>
    </source>
</reference>
<protein>
    <submittedName>
        <fullName evidence="2">Uncharacterized protein</fullName>
    </submittedName>
</protein>
<name>A0ABY6KRM2_9ARAC</name>
<gene>
    <name evidence="2" type="ORF">LAZ67_8000764</name>
</gene>
<evidence type="ECO:0000256" key="1">
    <source>
        <dbReference type="SAM" id="MobiDB-lite"/>
    </source>
</evidence>
<feature type="region of interest" description="Disordered" evidence="1">
    <location>
        <begin position="1"/>
        <end position="43"/>
    </location>
</feature>
<feature type="region of interest" description="Disordered" evidence="1">
    <location>
        <begin position="194"/>
        <end position="226"/>
    </location>
</feature>
<dbReference type="Proteomes" id="UP001235939">
    <property type="component" value="Chromosome 08"/>
</dbReference>